<dbReference type="InterPro" id="IPR037034">
    <property type="entry name" value="RNA_pol_Rpb2_2_sf"/>
</dbReference>
<reference evidence="1" key="2">
    <citation type="submission" date="2023-05" db="EMBL/GenBank/DDBJ databases">
        <authorList>
            <person name="Schelkunov M.I."/>
        </authorList>
    </citation>
    <scope>NUCLEOTIDE SEQUENCE</scope>
    <source>
        <strain evidence="1">Hsosn_3</strain>
        <tissue evidence="1">Leaf</tissue>
    </source>
</reference>
<dbReference type="GO" id="GO:0003899">
    <property type="term" value="F:DNA-directed RNA polymerase activity"/>
    <property type="evidence" value="ECO:0007669"/>
    <property type="project" value="InterPro"/>
</dbReference>
<dbReference type="EMBL" id="JAUIZM010000006">
    <property type="protein sequence ID" value="KAK1377537.1"/>
    <property type="molecule type" value="Genomic_DNA"/>
</dbReference>
<gene>
    <name evidence="1" type="ORF">POM88_024281</name>
</gene>
<dbReference type="Proteomes" id="UP001237642">
    <property type="component" value="Unassembled WGS sequence"/>
</dbReference>
<comment type="caution">
    <text evidence="1">The sequence shown here is derived from an EMBL/GenBank/DDBJ whole genome shotgun (WGS) entry which is preliminary data.</text>
</comment>
<dbReference type="Gene3D" id="3.90.1110.10">
    <property type="entry name" value="RNA polymerase Rpb2, domain 2"/>
    <property type="match status" value="1"/>
</dbReference>
<sequence>MVYVTHICYAPEIPRIPGRSYRAFFSTIREIVICYHLQCKVPIMVVMKDMGNESDQEVKMLGRDPRYGALLLPSIELNLYFVPIFTSIIKNNAHMRDNLRRTLSDEKERADLKIAGTSGTTYADHRPLFIKPDVWSRLAEYWVSEEFKKKSAAGKKA</sequence>
<name>A0AAD8MLT4_9APIA</name>
<evidence type="ECO:0000313" key="2">
    <source>
        <dbReference type="Proteomes" id="UP001237642"/>
    </source>
</evidence>
<dbReference type="AlphaFoldDB" id="A0AAD8MLT4"/>
<reference evidence="1" key="1">
    <citation type="submission" date="2023-02" db="EMBL/GenBank/DDBJ databases">
        <title>Genome of toxic invasive species Heracleum sosnowskyi carries increased number of genes despite the absence of recent whole-genome duplications.</title>
        <authorList>
            <person name="Schelkunov M."/>
            <person name="Shtratnikova V."/>
            <person name="Makarenko M."/>
            <person name="Klepikova A."/>
            <person name="Omelchenko D."/>
            <person name="Novikova G."/>
            <person name="Obukhova E."/>
            <person name="Bogdanov V."/>
            <person name="Penin A."/>
            <person name="Logacheva M."/>
        </authorList>
    </citation>
    <scope>NUCLEOTIDE SEQUENCE</scope>
    <source>
        <strain evidence="1">Hsosn_3</strain>
        <tissue evidence="1">Leaf</tissue>
    </source>
</reference>
<dbReference type="GO" id="GO:0003677">
    <property type="term" value="F:DNA binding"/>
    <property type="evidence" value="ECO:0007669"/>
    <property type="project" value="InterPro"/>
</dbReference>
<accession>A0AAD8MLT4</accession>
<proteinExistence type="predicted"/>
<evidence type="ECO:0000313" key="1">
    <source>
        <dbReference type="EMBL" id="KAK1377537.1"/>
    </source>
</evidence>
<organism evidence="1 2">
    <name type="scientific">Heracleum sosnowskyi</name>
    <dbReference type="NCBI Taxonomy" id="360622"/>
    <lineage>
        <taxon>Eukaryota</taxon>
        <taxon>Viridiplantae</taxon>
        <taxon>Streptophyta</taxon>
        <taxon>Embryophyta</taxon>
        <taxon>Tracheophyta</taxon>
        <taxon>Spermatophyta</taxon>
        <taxon>Magnoliopsida</taxon>
        <taxon>eudicotyledons</taxon>
        <taxon>Gunneridae</taxon>
        <taxon>Pentapetalae</taxon>
        <taxon>asterids</taxon>
        <taxon>campanulids</taxon>
        <taxon>Apiales</taxon>
        <taxon>Apiaceae</taxon>
        <taxon>Apioideae</taxon>
        <taxon>apioid superclade</taxon>
        <taxon>Tordylieae</taxon>
        <taxon>Tordyliinae</taxon>
        <taxon>Heracleum</taxon>
    </lineage>
</organism>
<keyword evidence="2" id="KW-1185">Reference proteome</keyword>
<protein>
    <submittedName>
        <fullName evidence="1">Uncharacterized protein</fullName>
    </submittedName>
</protein>
<dbReference type="GO" id="GO:0006351">
    <property type="term" value="P:DNA-templated transcription"/>
    <property type="evidence" value="ECO:0007669"/>
    <property type="project" value="InterPro"/>
</dbReference>